<dbReference type="KEGG" id="ntp:CRH09_27010"/>
<organism evidence="1 2">
    <name type="scientific">Nocardia terpenica</name>
    <dbReference type="NCBI Taxonomy" id="455432"/>
    <lineage>
        <taxon>Bacteria</taxon>
        <taxon>Bacillati</taxon>
        <taxon>Actinomycetota</taxon>
        <taxon>Actinomycetes</taxon>
        <taxon>Mycobacteriales</taxon>
        <taxon>Nocardiaceae</taxon>
        <taxon>Nocardia</taxon>
    </lineage>
</organism>
<gene>
    <name evidence="1" type="ORF">CRH09_27010</name>
</gene>
<dbReference type="AlphaFoldDB" id="A0A291RNV3"/>
<sequence>MGGGDVAVVCAGQCVDIGELVVRDFLCTCIQFAWVAVDRGQDALIGIEISGRDSAAVRECDEVDQLLFGAGGVVRPSHP</sequence>
<dbReference type="EMBL" id="CP023778">
    <property type="protein sequence ID" value="ATL69281.1"/>
    <property type="molecule type" value="Genomic_DNA"/>
</dbReference>
<accession>A0A291RNV3</accession>
<proteinExistence type="predicted"/>
<evidence type="ECO:0000313" key="1">
    <source>
        <dbReference type="EMBL" id="ATL69281.1"/>
    </source>
</evidence>
<evidence type="ECO:0000313" key="2">
    <source>
        <dbReference type="Proteomes" id="UP000221961"/>
    </source>
</evidence>
<reference evidence="1 2" key="1">
    <citation type="submission" date="2017-10" db="EMBL/GenBank/DDBJ databases">
        <title>Comparative genomics between pathogenic Norcardia.</title>
        <authorList>
            <person name="Zeng L."/>
        </authorList>
    </citation>
    <scope>NUCLEOTIDE SEQUENCE [LARGE SCALE GENOMIC DNA]</scope>
    <source>
        <strain evidence="1 2">NC_YFY_NT001</strain>
    </source>
</reference>
<dbReference type="Proteomes" id="UP000221961">
    <property type="component" value="Chromosome"/>
</dbReference>
<name>A0A291RNV3_9NOCA</name>
<protein>
    <submittedName>
        <fullName evidence="1">Uncharacterized protein</fullName>
    </submittedName>
</protein>